<keyword evidence="1" id="KW-0560">Oxidoreductase</keyword>
<dbReference type="PANTHER" id="PTHR35176">
    <property type="entry name" value="HEME OXYGENASE HI_0854-RELATED"/>
    <property type="match status" value="1"/>
</dbReference>
<organism evidence="3 4">
    <name type="scientific">Nocardia iowensis</name>
    <dbReference type="NCBI Taxonomy" id="204891"/>
    <lineage>
        <taxon>Bacteria</taxon>
        <taxon>Bacillati</taxon>
        <taxon>Actinomycetota</taxon>
        <taxon>Actinomycetes</taxon>
        <taxon>Mycobacteriales</taxon>
        <taxon>Nocardiaceae</taxon>
        <taxon>Nocardia</taxon>
    </lineage>
</organism>
<sequence>MEWAELVAAAPDLAGSAQEAFARSGFGLIGTVRRDGTPRISPVEVHFVDNRLVLVLIAGTRKVRDLDRDPRVLLRTPVTDAAAPEPEITVRGRVRELVDDRLRGTIADAVQSRSGWRPHPSWRFFALDADAASCVEWNGDEMRLTRWDTAHGLRPTQRRRLDMHESRYIDI</sequence>
<name>A0ABX8RLU0_NOCIO</name>
<dbReference type="InterPro" id="IPR011576">
    <property type="entry name" value="Pyridox_Oxase_N"/>
</dbReference>
<proteinExistence type="predicted"/>
<feature type="domain" description="Pyridoxamine 5'-phosphate oxidase N-terminal" evidence="2">
    <location>
        <begin position="17"/>
        <end position="116"/>
    </location>
</feature>
<dbReference type="PANTHER" id="PTHR35176:SF6">
    <property type="entry name" value="HEME OXYGENASE HI_0854-RELATED"/>
    <property type="match status" value="1"/>
</dbReference>
<protein>
    <submittedName>
        <fullName evidence="3">Pyridoxamine 5'-phosphate oxidase family protein</fullName>
    </submittedName>
</protein>
<dbReference type="RefSeq" id="WP_218469294.1">
    <property type="nucleotide sequence ID" value="NZ_BAABJN010000008.1"/>
</dbReference>
<dbReference type="Pfam" id="PF01243">
    <property type="entry name" value="PNPOx_N"/>
    <property type="match status" value="1"/>
</dbReference>
<evidence type="ECO:0000259" key="2">
    <source>
        <dbReference type="Pfam" id="PF01243"/>
    </source>
</evidence>
<dbReference type="EMBL" id="CP078145">
    <property type="protein sequence ID" value="QXN88411.1"/>
    <property type="molecule type" value="Genomic_DNA"/>
</dbReference>
<evidence type="ECO:0000313" key="4">
    <source>
        <dbReference type="Proteomes" id="UP000694257"/>
    </source>
</evidence>
<keyword evidence="4" id="KW-1185">Reference proteome</keyword>
<dbReference type="Proteomes" id="UP000694257">
    <property type="component" value="Chromosome"/>
</dbReference>
<evidence type="ECO:0000256" key="1">
    <source>
        <dbReference type="ARBA" id="ARBA00023002"/>
    </source>
</evidence>
<dbReference type="InterPro" id="IPR052019">
    <property type="entry name" value="F420H2_bilvrd_red/Heme_oxyg"/>
</dbReference>
<evidence type="ECO:0000313" key="3">
    <source>
        <dbReference type="EMBL" id="QXN88411.1"/>
    </source>
</evidence>
<accession>A0ABX8RLU0</accession>
<reference evidence="3 4" key="1">
    <citation type="submission" date="2021-07" db="EMBL/GenBank/DDBJ databases">
        <title>Whole Genome Sequence of Nocardia Iowensis.</title>
        <authorList>
            <person name="Lamm A."/>
            <person name="Collins-Fairclough A.M."/>
            <person name="Bunk B."/>
            <person name="Sproer C."/>
        </authorList>
    </citation>
    <scope>NUCLEOTIDE SEQUENCE [LARGE SCALE GENOMIC DNA]</scope>
    <source>
        <strain evidence="3 4">NRRL 5646</strain>
    </source>
</reference>
<gene>
    <name evidence="3" type="ORF">KV110_22700</name>
</gene>